<keyword evidence="3" id="KW-1185">Reference proteome</keyword>
<evidence type="ECO:0000256" key="1">
    <source>
        <dbReference type="SAM" id="SignalP"/>
    </source>
</evidence>
<sequence>MPPAQRRSTGHVITVLLLTYLLDAGGKVIADTKAHSGSKCHRLLKQISERGHLEQELVSMLADVAAEQVEKMVVKKRKDAVAWLSMARSWHKHATTHHFDLTLDFHDPFYLLLDSPFQSRFEPTLSSGKPDVAVKLRWQF</sequence>
<accession>A0AAD7HTM4</accession>
<dbReference type="Proteomes" id="UP001215598">
    <property type="component" value="Unassembled WGS sequence"/>
</dbReference>
<feature type="chain" id="PRO_5042215904" evidence="1">
    <location>
        <begin position="27"/>
        <end position="140"/>
    </location>
</feature>
<keyword evidence="1" id="KW-0732">Signal</keyword>
<evidence type="ECO:0000313" key="2">
    <source>
        <dbReference type="EMBL" id="KAJ7728050.1"/>
    </source>
</evidence>
<dbReference type="AlphaFoldDB" id="A0AAD7HTM4"/>
<feature type="signal peptide" evidence="1">
    <location>
        <begin position="1"/>
        <end position="26"/>
    </location>
</feature>
<gene>
    <name evidence="2" type="ORF">B0H16DRAFT_1470642</name>
</gene>
<protein>
    <submittedName>
        <fullName evidence="2">Uncharacterized protein</fullName>
    </submittedName>
</protein>
<dbReference type="EMBL" id="JARKIB010000175">
    <property type="protein sequence ID" value="KAJ7728050.1"/>
    <property type="molecule type" value="Genomic_DNA"/>
</dbReference>
<comment type="caution">
    <text evidence="2">The sequence shown here is derived from an EMBL/GenBank/DDBJ whole genome shotgun (WGS) entry which is preliminary data.</text>
</comment>
<organism evidence="2 3">
    <name type="scientific">Mycena metata</name>
    <dbReference type="NCBI Taxonomy" id="1033252"/>
    <lineage>
        <taxon>Eukaryota</taxon>
        <taxon>Fungi</taxon>
        <taxon>Dikarya</taxon>
        <taxon>Basidiomycota</taxon>
        <taxon>Agaricomycotina</taxon>
        <taxon>Agaricomycetes</taxon>
        <taxon>Agaricomycetidae</taxon>
        <taxon>Agaricales</taxon>
        <taxon>Marasmiineae</taxon>
        <taxon>Mycenaceae</taxon>
        <taxon>Mycena</taxon>
    </lineage>
</organism>
<reference evidence="2" key="1">
    <citation type="submission" date="2023-03" db="EMBL/GenBank/DDBJ databases">
        <title>Massive genome expansion in bonnet fungi (Mycena s.s.) driven by repeated elements and novel gene families across ecological guilds.</title>
        <authorList>
            <consortium name="Lawrence Berkeley National Laboratory"/>
            <person name="Harder C.B."/>
            <person name="Miyauchi S."/>
            <person name="Viragh M."/>
            <person name="Kuo A."/>
            <person name="Thoen E."/>
            <person name="Andreopoulos B."/>
            <person name="Lu D."/>
            <person name="Skrede I."/>
            <person name="Drula E."/>
            <person name="Henrissat B."/>
            <person name="Morin E."/>
            <person name="Kohler A."/>
            <person name="Barry K."/>
            <person name="LaButti K."/>
            <person name="Morin E."/>
            <person name="Salamov A."/>
            <person name="Lipzen A."/>
            <person name="Mereny Z."/>
            <person name="Hegedus B."/>
            <person name="Baldrian P."/>
            <person name="Stursova M."/>
            <person name="Weitz H."/>
            <person name="Taylor A."/>
            <person name="Grigoriev I.V."/>
            <person name="Nagy L.G."/>
            <person name="Martin F."/>
            <person name="Kauserud H."/>
        </authorList>
    </citation>
    <scope>NUCLEOTIDE SEQUENCE</scope>
    <source>
        <strain evidence="2">CBHHK182m</strain>
    </source>
</reference>
<evidence type="ECO:0000313" key="3">
    <source>
        <dbReference type="Proteomes" id="UP001215598"/>
    </source>
</evidence>
<name>A0AAD7HTM4_9AGAR</name>
<proteinExistence type="predicted"/>